<dbReference type="RefSeq" id="WP_063188138.1">
    <property type="nucleotide sequence ID" value="NZ_LQRA01000110.1"/>
</dbReference>
<dbReference type="Proteomes" id="UP000076563">
    <property type="component" value="Unassembled WGS sequence"/>
</dbReference>
<feature type="transmembrane region" description="Helical" evidence="1">
    <location>
        <begin position="139"/>
        <end position="163"/>
    </location>
</feature>
<keyword evidence="3" id="KW-1185">Reference proteome</keyword>
<keyword evidence="1" id="KW-0472">Membrane</keyword>
<keyword evidence="1" id="KW-0812">Transmembrane</keyword>
<name>A0A163TEX7_9BACL</name>
<dbReference type="OrthoDB" id="2651948at2"/>
<proteinExistence type="predicted"/>
<accession>A0A163TEX7</accession>
<organism evidence="2 3">
    <name type="scientific">Paenibacillus elgii</name>
    <dbReference type="NCBI Taxonomy" id="189691"/>
    <lineage>
        <taxon>Bacteria</taxon>
        <taxon>Bacillati</taxon>
        <taxon>Bacillota</taxon>
        <taxon>Bacilli</taxon>
        <taxon>Bacillales</taxon>
        <taxon>Paenibacillaceae</taxon>
        <taxon>Paenibacillus</taxon>
    </lineage>
</organism>
<keyword evidence="1" id="KW-1133">Transmembrane helix</keyword>
<evidence type="ECO:0000313" key="3">
    <source>
        <dbReference type="Proteomes" id="UP000076563"/>
    </source>
</evidence>
<dbReference type="STRING" id="1007103.GCA_000213315_04046"/>
<evidence type="ECO:0000256" key="1">
    <source>
        <dbReference type="SAM" id="Phobius"/>
    </source>
</evidence>
<dbReference type="AlphaFoldDB" id="A0A163TEX7"/>
<protein>
    <recommendedName>
        <fullName evidence="4">MotA/TolQ/ExbB proton channel domain-containing protein</fullName>
    </recommendedName>
</protein>
<sequence length="191" mass="22131">MSQTTLIVIIIDCLFITIEAILLEMFKSRLEGPIAQHTKSWNQARGRNKRKIKNSRFHQTYYAYNQIKTQELKEIRILLKSYDTETTYFQIAVDLFVKFILPVGTFILGVFVSTTNNFLSIQSKNGSTSLSDENSINELFSSIFGSFAPIAVIVTSLFLLSIVQNWCKHYRKKRITQHILIIDQILEDREN</sequence>
<evidence type="ECO:0000313" key="2">
    <source>
        <dbReference type="EMBL" id="KZE71680.1"/>
    </source>
</evidence>
<feature type="transmembrane region" description="Helical" evidence="1">
    <location>
        <begin position="6"/>
        <end position="26"/>
    </location>
</feature>
<dbReference type="EMBL" id="LQRA01000110">
    <property type="protein sequence ID" value="KZE71680.1"/>
    <property type="molecule type" value="Genomic_DNA"/>
</dbReference>
<reference evidence="3" key="1">
    <citation type="submission" date="2016-01" db="EMBL/GenBank/DDBJ databases">
        <title>Draft genome of Chromobacterium sp. F49.</title>
        <authorList>
            <person name="Hong K.W."/>
        </authorList>
    </citation>
    <scope>NUCLEOTIDE SEQUENCE [LARGE SCALE GENOMIC DNA]</scope>
    <source>
        <strain evidence="3">M63</strain>
    </source>
</reference>
<feature type="transmembrane region" description="Helical" evidence="1">
    <location>
        <begin position="99"/>
        <end position="119"/>
    </location>
</feature>
<comment type="caution">
    <text evidence="2">The sequence shown here is derived from an EMBL/GenBank/DDBJ whole genome shotgun (WGS) entry which is preliminary data.</text>
</comment>
<evidence type="ECO:0008006" key="4">
    <source>
        <dbReference type="Google" id="ProtNLM"/>
    </source>
</evidence>
<gene>
    <name evidence="2" type="ORF">AV654_05590</name>
</gene>